<name>A0ABV6CAJ4_9GAMM</name>
<reference evidence="6 7" key="1">
    <citation type="submission" date="2024-09" db="EMBL/GenBank/DDBJ databases">
        <authorList>
            <person name="Sun Q."/>
            <person name="Mori K."/>
        </authorList>
    </citation>
    <scope>NUCLEOTIDE SEQUENCE [LARGE SCALE GENOMIC DNA]</scope>
    <source>
        <strain evidence="6 7">CCM 8545</strain>
    </source>
</reference>
<dbReference type="Proteomes" id="UP001589758">
    <property type="component" value="Unassembled WGS sequence"/>
</dbReference>
<evidence type="ECO:0000256" key="4">
    <source>
        <dbReference type="ARBA" id="ARBA00048488"/>
    </source>
</evidence>
<keyword evidence="3 6" id="KW-0560">Oxidoreductase</keyword>
<comment type="catalytic activity">
    <reaction evidence="4">
        <text>L-methionyl-[protein] + [thioredoxin]-disulfide + H2O = L-methionyl-(R)-S-oxide-[protein] + [thioredoxin]-dithiol</text>
        <dbReference type="Rhea" id="RHEA:24164"/>
        <dbReference type="Rhea" id="RHEA-COMP:10698"/>
        <dbReference type="Rhea" id="RHEA-COMP:10700"/>
        <dbReference type="Rhea" id="RHEA-COMP:12313"/>
        <dbReference type="Rhea" id="RHEA-COMP:12314"/>
        <dbReference type="ChEBI" id="CHEBI:15377"/>
        <dbReference type="ChEBI" id="CHEBI:16044"/>
        <dbReference type="ChEBI" id="CHEBI:29950"/>
        <dbReference type="ChEBI" id="CHEBI:45764"/>
        <dbReference type="ChEBI" id="CHEBI:50058"/>
        <dbReference type="EC" id="1.8.4.12"/>
    </reaction>
</comment>
<keyword evidence="7" id="KW-1185">Reference proteome</keyword>
<organism evidence="6 7">
    <name type="scientific">Thorsellia kenyensis</name>
    <dbReference type="NCBI Taxonomy" id="1549888"/>
    <lineage>
        <taxon>Bacteria</taxon>
        <taxon>Pseudomonadati</taxon>
        <taxon>Pseudomonadota</taxon>
        <taxon>Gammaproteobacteria</taxon>
        <taxon>Enterobacterales</taxon>
        <taxon>Thorselliaceae</taxon>
        <taxon>Thorsellia</taxon>
    </lineage>
</organism>
<evidence type="ECO:0000313" key="7">
    <source>
        <dbReference type="Proteomes" id="UP001589758"/>
    </source>
</evidence>
<evidence type="ECO:0000259" key="5">
    <source>
        <dbReference type="PROSITE" id="PS51790"/>
    </source>
</evidence>
<dbReference type="PROSITE" id="PS51790">
    <property type="entry name" value="MSRB"/>
    <property type="match status" value="1"/>
</dbReference>
<dbReference type="Pfam" id="PF01641">
    <property type="entry name" value="SelR"/>
    <property type="match status" value="1"/>
</dbReference>
<dbReference type="EC" id="1.8.4.12" evidence="2"/>
<dbReference type="GO" id="GO:0033743">
    <property type="term" value="F:peptide-methionine (R)-S-oxide reductase activity"/>
    <property type="evidence" value="ECO:0007669"/>
    <property type="project" value="UniProtKB-EC"/>
</dbReference>
<dbReference type="RefSeq" id="WP_385877121.1">
    <property type="nucleotide sequence ID" value="NZ_JBHLXE010000088.1"/>
</dbReference>
<dbReference type="EMBL" id="JBHLXE010000088">
    <property type="protein sequence ID" value="MFC0180008.1"/>
    <property type="molecule type" value="Genomic_DNA"/>
</dbReference>
<evidence type="ECO:0000256" key="3">
    <source>
        <dbReference type="ARBA" id="ARBA00023002"/>
    </source>
</evidence>
<dbReference type="InterPro" id="IPR011057">
    <property type="entry name" value="Mss4-like_sf"/>
</dbReference>
<evidence type="ECO:0000313" key="6">
    <source>
        <dbReference type="EMBL" id="MFC0180008.1"/>
    </source>
</evidence>
<dbReference type="SUPFAM" id="SSF51316">
    <property type="entry name" value="Mss4-like"/>
    <property type="match status" value="1"/>
</dbReference>
<protein>
    <recommendedName>
        <fullName evidence="2">peptide-methionine (R)-S-oxide reductase</fullName>
        <ecNumber evidence="2">1.8.4.12</ecNumber>
    </recommendedName>
</protein>
<accession>A0ABV6CAJ4</accession>
<dbReference type="InterPro" id="IPR028427">
    <property type="entry name" value="Met_Sox_Rdtase_MsrB"/>
</dbReference>
<evidence type="ECO:0000256" key="2">
    <source>
        <dbReference type="ARBA" id="ARBA00012499"/>
    </source>
</evidence>
<dbReference type="PANTHER" id="PTHR10173:SF52">
    <property type="entry name" value="METHIONINE-R-SULFOXIDE REDUCTASE B1"/>
    <property type="match status" value="1"/>
</dbReference>
<feature type="domain" description="MsrB" evidence="5">
    <location>
        <begin position="6"/>
        <end position="128"/>
    </location>
</feature>
<sequence length="136" mass="15404">MANEENRLDLSHLTQLQYDITQKAGTERPFTGKLLNEERKGRYICICCKRPLFNSSSKFDAGCGWPSFFETVTPEAVKYLEDHSLTRLRIEIRCNACDAHLGHVFDDGPAPTFKRYCLNSAALIFEEAETGLQIIG</sequence>
<dbReference type="InterPro" id="IPR002579">
    <property type="entry name" value="Met_Sox_Rdtase_MsrB_dom"/>
</dbReference>
<comment type="similarity">
    <text evidence="1">Belongs to the MsrB Met sulfoxide reductase family.</text>
</comment>
<dbReference type="PANTHER" id="PTHR10173">
    <property type="entry name" value="METHIONINE SULFOXIDE REDUCTASE"/>
    <property type="match status" value="1"/>
</dbReference>
<evidence type="ECO:0000256" key="1">
    <source>
        <dbReference type="ARBA" id="ARBA00007174"/>
    </source>
</evidence>
<proteinExistence type="inferred from homology"/>
<comment type="caution">
    <text evidence="6">The sequence shown here is derived from an EMBL/GenBank/DDBJ whole genome shotgun (WGS) entry which is preliminary data.</text>
</comment>
<dbReference type="NCBIfam" id="TIGR00357">
    <property type="entry name" value="peptide-methionine (R)-S-oxide reductase MsrB"/>
    <property type="match status" value="1"/>
</dbReference>
<gene>
    <name evidence="6" type="primary">msrB</name>
    <name evidence="6" type="ORF">ACFFIT_07935</name>
</gene>
<dbReference type="Gene3D" id="2.170.150.20">
    <property type="entry name" value="Peptide methionine sulfoxide reductase"/>
    <property type="match status" value="1"/>
</dbReference>